<proteinExistence type="predicted"/>
<name>A0A8T9AQX9_9HYPH</name>
<organism evidence="1 2">
    <name type="scientific">Mesorhizobium intechi</name>
    <dbReference type="NCBI Taxonomy" id="537601"/>
    <lineage>
        <taxon>Bacteria</taxon>
        <taxon>Pseudomonadati</taxon>
        <taxon>Pseudomonadota</taxon>
        <taxon>Alphaproteobacteria</taxon>
        <taxon>Hyphomicrobiales</taxon>
        <taxon>Phyllobacteriaceae</taxon>
        <taxon>Mesorhizobium</taxon>
    </lineage>
</organism>
<dbReference type="EMBL" id="PNOT02000173">
    <property type="protein sequence ID" value="TSE10460.1"/>
    <property type="molecule type" value="Genomic_DNA"/>
</dbReference>
<dbReference type="AlphaFoldDB" id="A0A8T9AQX9"/>
<keyword evidence="2" id="KW-1185">Reference proteome</keyword>
<dbReference type="RefSeq" id="WP_143975030.1">
    <property type="nucleotide sequence ID" value="NZ_PNOT02000173.1"/>
</dbReference>
<dbReference type="Proteomes" id="UP000235507">
    <property type="component" value="Unassembled WGS sequence"/>
</dbReference>
<sequence length="482" mass="52122">MSGLNELSGYDLVYAVSQKTINNQLELLSALSVLPTTWKAADPDGFWSIDVSVGTPTVNAVTGNAGARALNVIFPFTGGTMTYSSLGRDANGKPAVTSKTIQMKGWGLKVTVNLSLAEIAQADIAAHKLIPDAVKRQLKAFTVDMYDIRHLFLNFEDADLIMDSYEFVPAAGVRNADLVSPNVITQLRAVVQCVIETLRGSNNPFIFGYMATDKKVPPKDAMFAPTGSSYSIYAEGSDPGRSSLNFLSQTEGRDVPSDAKSGLFDSNWISSDQVQGAYVIAERLVMELLVPPVAKLFGFQPQDFKQSNNTVTAHKSGKSDKSTTITFTPVAGKPQYSCQIRIAFKVDAKDMAGSYIGYADVEMFWNADFIFGFDGANNLTLNLGNSKTSNNIHKHPNSLGTFEQVISMIADTAMSAISDNKVNGIFHNMESKAWPKGIAAPLEASGLNLKSRIILAAGSEFFFKDIATTPQGHLKMTTTIKN</sequence>
<gene>
    <name evidence="1" type="ORF">C1D09_014815</name>
</gene>
<evidence type="ECO:0000313" key="2">
    <source>
        <dbReference type="Proteomes" id="UP000235507"/>
    </source>
</evidence>
<comment type="caution">
    <text evidence="1">The sequence shown here is derived from an EMBL/GenBank/DDBJ whole genome shotgun (WGS) entry which is preliminary data.</text>
</comment>
<evidence type="ECO:0000313" key="1">
    <source>
        <dbReference type="EMBL" id="TSE10460.1"/>
    </source>
</evidence>
<protein>
    <submittedName>
        <fullName evidence="1">Uncharacterized protein</fullName>
    </submittedName>
</protein>
<reference evidence="1" key="1">
    <citation type="submission" date="2019-07" db="EMBL/GenBank/DDBJ databases">
        <title>Mesorhizobum intechiensis sp. nov. isolated from nodules of Lotus tenuis growing in lowlands of the Flooding Pampa, Argentina.</title>
        <authorList>
            <person name="Estrella M.J."/>
            <person name="Torres Tejerizo G.A."/>
            <person name="Cumpa Velazquez L.M."/>
            <person name="Fontana F."/>
            <person name="Hansen L."/>
            <person name="Pistorio M."/>
            <person name="Sannazzaro A.I."/>
        </authorList>
    </citation>
    <scope>NUCLEOTIDE SEQUENCE</scope>
    <source>
        <strain evidence="1">BD68</strain>
    </source>
</reference>
<dbReference type="OrthoDB" id="787755at2"/>
<accession>A0A8T9AQX9</accession>